<dbReference type="Proteomes" id="UP000036851">
    <property type="component" value="Unassembled WGS sequence"/>
</dbReference>
<organism evidence="1 4">
    <name type="scientific">Winslowiella iniecta</name>
    <dbReference type="NCBI Taxonomy" id="1560201"/>
    <lineage>
        <taxon>Bacteria</taxon>
        <taxon>Pseudomonadati</taxon>
        <taxon>Pseudomonadota</taxon>
        <taxon>Gammaproteobacteria</taxon>
        <taxon>Enterobacterales</taxon>
        <taxon>Erwiniaceae</taxon>
        <taxon>Winslowiella</taxon>
    </lineage>
</organism>
<proteinExistence type="predicted"/>
<dbReference type="Proteomes" id="UP000037088">
    <property type="component" value="Unassembled WGS sequence"/>
</dbReference>
<evidence type="ECO:0000313" key="4">
    <source>
        <dbReference type="Proteomes" id="UP000037088"/>
    </source>
</evidence>
<dbReference type="RefSeq" id="WP_052898051.1">
    <property type="nucleotide sequence ID" value="NZ_JRXE01000005.1"/>
</dbReference>
<dbReference type="AlphaFoldDB" id="A0A0L7T7Z2"/>
<dbReference type="STRING" id="1560201.NG42_04350"/>
<dbReference type="EMBL" id="JRXF01000016">
    <property type="protein sequence ID" value="KOC93178.1"/>
    <property type="molecule type" value="Genomic_DNA"/>
</dbReference>
<name>A0A0L7T7Z2_9GAMM</name>
<accession>A0A0L7T7Z2</accession>
<keyword evidence="4" id="KW-1185">Reference proteome</keyword>
<reference evidence="3 4" key="1">
    <citation type="journal article" date="2015" name="Int. J. Syst. Evol. Microbiol.">
        <title>Erwinia iniecta sp. nov., isolated from Russian wheat aphids (Diuraphis noxia).</title>
        <authorList>
            <person name="Campillo T."/>
            <person name="Luna E."/>
            <person name="Portier P."/>
            <person name="Fischer-Le Saux M."/>
            <person name="Lapitan N."/>
            <person name="Tisserat N.A."/>
            <person name="Leach J.E."/>
        </authorList>
    </citation>
    <scope>NUCLEOTIDE SEQUENCE [LARGE SCALE GENOMIC DNA]</scope>
    <source>
        <strain evidence="1 4">B120</strain>
        <strain evidence="2 3">B149</strain>
    </source>
</reference>
<comment type="caution">
    <text evidence="1">The sequence shown here is derived from an EMBL/GenBank/DDBJ whole genome shotgun (WGS) entry which is preliminary data.</text>
</comment>
<dbReference type="OrthoDB" id="6419947at2"/>
<dbReference type="EMBL" id="JRXE01000005">
    <property type="protein sequence ID" value="KOC91488.1"/>
    <property type="molecule type" value="Genomic_DNA"/>
</dbReference>
<sequence length="202" mass="22868">MNHMPQAYSPGTINRRFEVINELVLAGSTWLVLYDQKTPFAAIVNAEVSEINGEPRHRVVATLEMARRDQCGEIFSVQDFWQDTDALKVEGVVVEPALQDMGLAILLYECLVIDKNITLMSDNLHYEGGKALWKKIAKSSKKLTVFVLDTDTGKFFPYDGTRVRYEGISIPEAEIWSIHPDNNRYGVILIAEDRRKHTQVAA</sequence>
<gene>
    <name evidence="1" type="ORF">NG42_04350</name>
    <name evidence="2" type="ORF">NG43_11285</name>
</gene>
<evidence type="ECO:0000313" key="3">
    <source>
        <dbReference type="Proteomes" id="UP000036851"/>
    </source>
</evidence>
<evidence type="ECO:0000313" key="1">
    <source>
        <dbReference type="EMBL" id="KOC91488.1"/>
    </source>
</evidence>
<dbReference type="PATRIC" id="fig|1560201.3.peg.938"/>
<evidence type="ECO:0000313" key="2">
    <source>
        <dbReference type="EMBL" id="KOC93178.1"/>
    </source>
</evidence>
<protein>
    <submittedName>
        <fullName evidence="1">Uncharacterized protein</fullName>
    </submittedName>
</protein>